<dbReference type="AlphaFoldDB" id="A0AA39IRE2"/>
<evidence type="ECO:0000313" key="2">
    <source>
        <dbReference type="EMBL" id="KAK0428112.1"/>
    </source>
</evidence>
<comment type="caution">
    <text evidence="2">The sequence shown here is derived from an EMBL/GenBank/DDBJ whole genome shotgun (WGS) entry which is preliminary data.</text>
</comment>
<reference evidence="2" key="1">
    <citation type="submission" date="2023-06" db="EMBL/GenBank/DDBJ databases">
        <title>Genomic analysis of the entomopathogenic nematode Steinernema hermaphroditum.</title>
        <authorList>
            <person name="Schwarz E.M."/>
            <person name="Heppert J.K."/>
            <person name="Baniya A."/>
            <person name="Schwartz H.T."/>
            <person name="Tan C.-H."/>
            <person name="Antoshechkin I."/>
            <person name="Sternberg P.W."/>
            <person name="Goodrich-Blair H."/>
            <person name="Dillman A.R."/>
        </authorList>
    </citation>
    <scope>NUCLEOTIDE SEQUENCE</scope>
    <source>
        <strain evidence="2">PS9179</strain>
        <tissue evidence="2">Whole animal</tissue>
    </source>
</reference>
<accession>A0AA39IRE2</accession>
<name>A0AA39IRE2_9BILA</name>
<evidence type="ECO:0008006" key="4">
    <source>
        <dbReference type="Google" id="ProtNLM"/>
    </source>
</evidence>
<protein>
    <recommendedName>
        <fullName evidence="4">CUB domain-containing protein</fullName>
    </recommendedName>
</protein>
<proteinExistence type="predicted"/>
<feature type="chain" id="PRO_5041360303" description="CUB domain-containing protein" evidence="1">
    <location>
        <begin position="17"/>
        <end position="1150"/>
    </location>
</feature>
<organism evidence="2 3">
    <name type="scientific">Steinernema hermaphroditum</name>
    <dbReference type="NCBI Taxonomy" id="289476"/>
    <lineage>
        <taxon>Eukaryota</taxon>
        <taxon>Metazoa</taxon>
        <taxon>Ecdysozoa</taxon>
        <taxon>Nematoda</taxon>
        <taxon>Chromadorea</taxon>
        <taxon>Rhabditida</taxon>
        <taxon>Tylenchina</taxon>
        <taxon>Panagrolaimomorpha</taxon>
        <taxon>Strongyloidoidea</taxon>
        <taxon>Steinernematidae</taxon>
        <taxon>Steinernema</taxon>
    </lineage>
</organism>
<evidence type="ECO:0000313" key="3">
    <source>
        <dbReference type="Proteomes" id="UP001175271"/>
    </source>
</evidence>
<sequence>MIFLLFYALSISLCLAAGAACPPSLTGTTIGPNLPFMLFGSDNVSEITLKEATCVFLSVKSKSGLDLSKVTLTVLDLNGQCTSVGVSALSDVKKYCFPQTATKVFFDMGGLFDGMHPTTPAWRTVIFLFVAKASLTGPCENGNIVDLNDSESKHTWASSSCPAFLLAPSACSKISFFGHSGVPEQTEVSVFTVQNGVRALDDTFLFSFTSETDPKFLHEEDFLRNAIMITSNSTEWQKVIQSTFGPDYGFDENGLLCTLEQEVYGDLKNQVVSSNPYGVEEFKYKVLIGSSLLNLTQPVFHFAIDKYDDKCINLTVVISFINGTKTLNTNPHDSLTLKGAIRYFNIEFSRTNEPGCTYANVKMVWNATLPCMEGPGAEIEADLPFMMWASDNISSITFKEPFCVTTANYFYHYPDISKILLSAPGDGACEVESAYCMECSDGNFLNTYCFHDSATQLYIDNFDVFDEYKDDVAALRTTIFLFTSKKEYRACKGANIILPSLGGVAIMTNSTCPVYVLKPDNIDKDADGGAGRCNNIQIKSEGLPPNLQVDLATVQHPLFHLENTHIGTYTSKNFPAVPPDLPRSALMITANAPSTTSLFKIELDDYLEMGVCSIAPYVSTEVFNAIIDIDPYGTEDFIAEIEINIGPNVASFAIDPYDESCLNVTFTPEYPDGWKMTFFRTATANPGANHQIVDAIRIAVGFYRIEAADCYPSYARIYYNVTTKCEAKKGVDLVAPDLPFMLFGSDNVSTITIKEPFCISVASAYERLDYTFSYATALDCQIIQATSIQKNESSTFCFPDTVSYLYVDRGGMYNVLDSSSPDWRSIVFLFTSKKYHKDCRYIANVFVAGQPGATAEINGNGECPSFILNPTKPAATSGRMCSATGVVYPWDARDTTELKLTTVQNPLWPLNDVHVASYSKQSPTLELAAFSRNALMFSTNITGNKFEMSTLDFNSVGQSLRDDYCEIVGTQSGNIIGGVMDLNPYGAGRTLYTITAFNYPFRPAFQFTFDIAPYNSSCVCIHFAYVNAEMKETEFDATSTSVKLDDAIKVQVSLNPSVIPGCYPYYARITYNSIIVTDENNVNPTTDRDTNQVPTTVAVTPVFATSLSQSSTAIPTISTTSQSLSTTTKGTHGTTVGTAMILATILSFFI</sequence>
<dbReference type="Proteomes" id="UP001175271">
    <property type="component" value="Unassembled WGS sequence"/>
</dbReference>
<keyword evidence="1" id="KW-0732">Signal</keyword>
<dbReference type="EMBL" id="JAUCMV010000001">
    <property type="protein sequence ID" value="KAK0428112.1"/>
    <property type="molecule type" value="Genomic_DNA"/>
</dbReference>
<feature type="signal peptide" evidence="1">
    <location>
        <begin position="1"/>
        <end position="16"/>
    </location>
</feature>
<gene>
    <name evidence="2" type="ORF">QR680_010615</name>
</gene>
<keyword evidence="3" id="KW-1185">Reference proteome</keyword>
<evidence type="ECO:0000256" key="1">
    <source>
        <dbReference type="SAM" id="SignalP"/>
    </source>
</evidence>